<dbReference type="EMBL" id="KV407455">
    <property type="protein sequence ID" value="KZF24893.1"/>
    <property type="molecule type" value="Genomic_DNA"/>
</dbReference>
<organism evidence="1 2">
    <name type="scientific">Xylona heveae (strain CBS 132557 / TC161)</name>
    <dbReference type="NCBI Taxonomy" id="1328760"/>
    <lineage>
        <taxon>Eukaryota</taxon>
        <taxon>Fungi</taxon>
        <taxon>Dikarya</taxon>
        <taxon>Ascomycota</taxon>
        <taxon>Pezizomycotina</taxon>
        <taxon>Xylonomycetes</taxon>
        <taxon>Xylonales</taxon>
        <taxon>Xylonaceae</taxon>
        <taxon>Xylona</taxon>
    </lineage>
</organism>
<sequence>MTTFSASPNRTITCIEPETEAAKILANKWYWTVAKTVATEGSPDGESNIIWRAQGFAPEMDVTWKTQYALNWTTNLQTGAEVKLGGLWVAANKGEVWNVNNLGYLEKESDAGLPGWLNIGNVDYDYGGVGIHIVVGLVSDDKNFEKVFVDPVSLFKNSNARYQPLEKAQWWFEGEDKTGQVYSSTMTSIGEVDLTNPAPATGNYAWWTTYLTGDGTWYNYQQPPMTLKHTSATKELVGFNPVFVSLSKTVGKEFRQAATKWVKTRLGKIYNNVSVEFTLVYTKQNGKELKVTYGSKKSAVPGTRQYIGFTLDEKDEFDQDLLNAISDGADDEHFPRGETGTIILLNKVNGFH</sequence>
<keyword evidence="2" id="KW-1185">Reference proteome</keyword>
<dbReference type="InParanoid" id="A0A165IH83"/>
<dbReference type="OrthoDB" id="3343459at2759"/>
<dbReference type="Proteomes" id="UP000076632">
    <property type="component" value="Unassembled WGS sequence"/>
</dbReference>
<dbReference type="RefSeq" id="XP_018190448.1">
    <property type="nucleotide sequence ID" value="XM_018331734.1"/>
</dbReference>
<evidence type="ECO:0000313" key="1">
    <source>
        <dbReference type="EMBL" id="KZF24893.1"/>
    </source>
</evidence>
<dbReference type="GeneID" id="28896871"/>
<name>A0A165IH83_XYLHT</name>
<proteinExistence type="predicted"/>
<dbReference type="AlphaFoldDB" id="A0A165IH83"/>
<reference evidence="1 2" key="1">
    <citation type="journal article" date="2016" name="Fungal Biol.">
        <title>The genome of Xylona heveae provides a window into fungal endophytism.</title>
        <authorList>
            <person name="Gazis R."/>
            <person name="Kuo A."/>
            <person name="Riley R."/>
            <person name="LaButti K."/>
            <person name="Lipzen A."/>
            <person name="Lin J."/>
            <person name="Amirebrahimi M."/>
            <person name="Hesse C.N."/>
            <person name="Spatafora J.W."/>
            <person name="Henrissat B."/>
            <person name="Hainaut M."/>
            <person name="Grigoriev I.V."/>
            <person name="Hibbett D.S."/>
        </authorList>
    </citation>
    <scope>NUCLEOTIDE SEQUENCE [LARGE SCALE GENOMIC DNA]</scope>
    <source>
        <strain evidence="1 2">TC161</strain>
    </source>
</reference>
<protein>
    <submittedName>
        <fullName evidence="1">Uncharacterized protein</fullName>
    </submittedName>
</protein>
<evidence type="ECO:0000313" key="2">
    <source>
        <dbReference type="Proteomes" id="UP000076632"/>
    </source>
</evidence>
<accession>A0A165IH83</accession>
<gene>
    <name evidence="1" type="ORF">L228DRAFT_243634</name>
</gene>